<gene>
    <name evidence="1" type="ORF">LMF89_00285</name>
</gene>
<proteinExistence type="predicted"/>
<reference evidence="1" key="1">
    <citation type="submission" date="2021-11" db="EMBL/GenBank/DDBJ databases">
        <title>Description of a new species Pelosinus isolated from the bottom sediments of Lake Baikal.</title>
        <authorList>
            <person name="Zakharyuk A."/>
        </authorList>
    </citation>
    <scope>NUCLEOTIDE SEQUENCE</scope>
    <source>
        <strain evidence="1">Bkl1</strain>
    </source>
</reference>
<dbReference type="Proteomes" id="UP001165492">
    <property type="component" value="Unassembled WGS sequence"/>
</dbReference>
<dbReference type="EMBL" id="JAJHJB010000001">
    <property type="protein sequence ID" value="MCC5463796.1"/>
    <property type="molecule type" value="Genomic_DNA"/>
</dbReference>
<keyword evidence="2" id="KW-1185">Reference proteome</keyword>
<sequence>MEMDERILELKNSVKAAEKNAHADEAVERELTQSIYDETVDIFGYPTVFADRELLDGQISIRLPADFIPLEADVVQALFPLGNRPQLVLGNEPLYFMVGFNHTRHIVPEEQIKEFPKLARGLLEKGGPQVKVVKTETIHCGGRQVAKMYFISQTLEGALYNMMFYANVDARLLIGFVNFRYQDRKRLEPLAEEIIASYRILVNRE</sequence>
<comment type="caution">
    <text evidence="1">The sequence shown here is derived from an EMBL/GenBank/DDBJ whole genome shotgun (WGS) entry which is preliminary data.</text>
</comment>
<evidence type="ECO:0000313" key="1">
    <source>
        <dbReference type="EMBL" id="MCC5463796.1"/>
    </source>
</evidence>
<organism evidence="1 2">
    <name type="scientific">Pelosinus baikalensis</name>
    <dbReference type="NCBI Taxonomy" id="2892015"/>
    <lineage>
        <taxon>Bacteria</taxon>
        <taxon>Bacillati</taxon>
        <taxon>Bacillota</taxon>
        <taxon>Negativicutes</taxon>
        <taxon>Selenomonadales</taxon>
        <taxon>Sporomusaceae</taxon>
        <taxon>Pelosinus</taxon>
    </lineage>
</organism>
<dbReference type="RefSeq" id="WP_229533343.1">
    <property type="nucleotide sequence ID" value="NZ_JAJHJB010000001.1"/>
</dbReference>
<protein>
    <submittedName>
        <fullName evidence="1">Uncharacterized protein</fullName>
    </submittedName>
</protein>
<accession>A0ABS8HMB9</accession>
<evidence type="ECO:0000313" key="2">
    <source>
        <dbReference type="Proteomes" id="UP001165492"/>
    </source>
</evidence>
<name>A0ABS8HMB9_9FIRM</name>